<reference evidence="3 4" key="1">
    <citation type="submission" date="2020-07" db="EMBL/GenBank/DDBJ databases">
        <title>Exploring microbial biodiversity for novel pathways involved in the catabolism of aromatic compounds derived from lignin.</title>
        <authorList>
            <person name="Elkins J."/>
        </authorList>
    </citation>
    <scope>NUCLEOTIDE SEQUENCE [LARGE SCALE GENOMIC DNA]</scope>
    <source>
        <strain evidence="3 4">H2C3B</strain>
    </source>
</reference>
<accession>A0A7Y9W4F5</accession>
<evidence type="ECO:0000313" key="3">
    <source>
        <dbReference type="EMBL" id="NYH13543.1"/>
    </source>
</evidence>
<feature type="chain" id="PRO_5031124404" description="Surface-adhesin protein E-like domain-containing protein" evidence="1">
    <location>
        <begin position="19"/>
        <end position="124"/>
    </location>
</feature>
<dbReference type="Proteomes" id="UP000572540">
    <property type="component" value="Unassembled WGS sequence"/>
</dbReference>
<evidence type="ECO:0000313" key="4">
    <source>
        <dbReference type="Proteomes" id="UP000572540"/>
    </source>
</evidence>
<keyword evidence="1" id="KW-0732">Signal</keyword>
<feature type="signal peptide" evidence="1">
    <location>
        <begin position="1"/>
        <end position="18"/>
    </location>
</feature>
<dbReference type="Pfam" id="PF16747">
    <property type="entry name" value="Adhesin_E"/>
    <property type="match status" value="1"/>
</dbReference>
<protein>
    <recommendedName>
        <fullName evidence="2">Surface-adhesin protein E-like domain-containing protein</fullName>
    </recommendedName>
</protein>
<evidence type="ECO:0000259" key="2">
    <source>
        <dbReference type="Pfam" id="PF16747"/>
    </source>
</evidence>
<dbReference type="InterPro" id="IPR031939">
    <property type="entry name" value="Adhesin_E-like"/>
</dbReference>
<gene>
    <name evidence="3" type="ORF">GGD41_000771</name>
</gene>
<evidence type="ECO:0000256" key="1">
    <source>
        <dbReference type="SAM" id="SignalP"/>
    </source>
</evidence>
<sequence length="124" mass="13856">MKKRIVLAMLVASAVAQAAEWQVVSLDATVNSAIEKTMLKRHGSHVLVWERRDYAKLQFTRQGDAYDEALMREDIDCANDTMKFLSMKMTAGGKEVSSVDQETPTMQIQPDSLAYSVERAVCTP</sequence>
<comment type="caution">
    <text evidence="3">The sequence shown here is derived from an EMBL/GenBank/DDBJ whole genome shotgun (WGS) entry which is preliminary data.</text>
</comment>
<dbReference type="RefSeq" id="WP_179703338.1">
    <property type="nucleotide sequence ID" value="NZ_JACCAU010000001.1"/>
</dbReference>
<organism evidence="3 4">
    <name type="scientific">Paraburkholderia bryophila</name>
    <dbReference type="NCBI Taxonomy" id="420952"/>
    <lineage>
        <taxon>Bacteria</taxon>
        <taxon>Pseudomonadati</taxon>
        <taxon>Pseudomonadota</taxon>
        <taxon>Betaproteobacteria</taxon>
        <taxon>Burkholderiales</taxon>
        <taxon>Burkholderiaceae</taxon>
        <taxon>Paraburkholderia</taxon>
    </lineage>
</organism>
<proteinExistence type="predicted"/>
<feature type="domain" description="Surface-adhesin protein E-like" evidence="2">
    <location>
        <begin position="21"/>
        <end position="122"/>
    </location>
</feature>
<dbReference type="EMBL" id="JACCAU010000001">
    <property type="protein sequence ID" value="NYH13543.1"/>
    <property type="molecule type" value="Genomic_DNA"/>
</dbReference>
<dbReference type="AlphaFoldDB" id="A0A7Y9W4F5"/>
<name>A0A7Y9W4F5_9BURK</name>